<feature type="chain" id="PRO_5014484128" description="Pectin acetylesterase" evidence="6">
    <location>
        <begin position="19"/>
        <end position="140"/>
    </location>
</feature>
<evidence type="ECO:0000256" key="5">
    <source>
        <dbReference type="ARBA" id="ARBA00023316"/>
    </source>
</evidence>
<reference evidence="8" key="2">
    <citation type="submission" date="2018-02" db="UniProtKB">
        <authorList>
            <consortium name="EnsemblPlants"/>
        </authorList>
    </citation>
    <scope>IDENTIFICATION</scope>
    <source>
        <strain evidence="8">Williams 82</strain>
    </source>
</reference>
<dbReference type="GO" id="GO:0071555">
    <property type="term" value="P:cell wall organization"/>
    <property type="evidence" value="ECO:0007669"/>
    <property type="project" value="UniProtKB-KW"/>
</dbReference>
<evidence type="ECO:0000256" key="2">
    <source>
        <dbReference type="ARBA" id="ARBA00004191"/>
    </source>
</evidence>
<dbReference type="PANTHER" id="PTHR21562">
    <property type="entry name" value="NOTUM-RELATED"/>
    <property type="match status" value="1"/>
</dbReference>
<comment type="similarity">
    <text evidence="3 6">Belongs to the pectinacetylesterase family.</text>
</comment>
<comment type="subcellular location">
    <subcellularLocation>
        <location evidence="2 6">Secreted</location>
        <location evidence="2 6">Cell wall</location>
    </subcellularLocation>
</comment>
<dbReference type="STRING" id="3847.A0A0R0I579"/>
<protein>
    <recommendedName>
        <fullName evidence="6">Pectin acetylesterase</fullName>
        <ecNumber evidence="6">3.1.1.-</ecNumber>
    </recommendedName>
</protein>
<dbReference type="Pfam" id="PF03283">
    <property type="entry name" value="PAE"/>
    <property type="match status" value="1"/>
</dbReference>
<dbReference type="Proteomes" id="UP000008827">
    <property type="component" value="Chromosome 9"/>
</dbReference>
<proteinExistence type="inferred from homology"/>
<dbReference type="EnsemblPlants" id="KRH37574">
    <property type="protein sequence ID" value="KRH37574"/>
    <property type="gene ID" value="GLYMA_09G075000"/>
</dbReference>
<dbReference type="OMA" id="TIRNCAY"/>
<evidence type="ECO:0000256" key="1">
    <source>
        <dbReference type="ARBA" id="ARBA00003534"/>
    </source>
</evidence>
<reference evidence="7" key="3">
    <citation type="submission" date="2018-07" db="EMBL/GenBank/DDBJ databases">
        <title>WGS assembly of Glycine max.</title>
        <authorList>
            <person name="Schmutz J."/>
            <person name="Cannon S."/>
            <person name="Schlueter J."/>
            <person name="Ma J."/>
            <person name="Mitros T."/>
            <person name="Nelson W."/>
            <person name="Hyten D."/>
            <person name="Song Q."/>
            <person name="Thelen J."/>
            <person name="Cheng J."/>
            <person name="Xu D."/>
            <person name="Hellsten U."/>
            <person name="May G."/>
            <person name="Yu Y."/>
            <person name="Sakurai T."/>
            <person name="Umezawa T."/>
            <person name="Bhattacharyya M."/>
            <person name="Sandhu D."/>
            <person name="Valliyodan B."/>
            <person name="Lindquist E."/>
            <person name="Peto M."/>
            <person name="Grant D."/>
            <person name="Shu S."/>
            <person name="Goodstein D."/>
            <person name="Barry K."/>
            <person name="Futrell-Griggs M."/>
            <person name="Abernathy B."/>
            <person name="Du J."/>
            <person name="Tian Z."/>
            <person name="Zhu L."/>
            <person name="Gill N."/>
            <person name="Joshi T."/>
            <person name="Libault M."/>
            <person name="Sethuraman A."/>
            <person name="Zhang X."/>
            <person name="Shinozaki K."/>
            <person name="Nguyen H."/>
            <person name="Wing R."/>
            <person name="Cregan P."/>
            <person name="Specht J."/>
            <person name="Grimwood J."/>
            <person name="Rokhsar D."/>
            <person name="Stacey G."/>
            <person name="Shoemaker R."/>
            <person name="Jackson S."/>
        </authorList>
    </citation>
    <scope>NUCLEOTIDE SEQUENCE</scope>
    <source>
        <tissue evidence="7">Callus</tissue>
    </source>
</reference>
<dbReference type="EC" id="3.1.1.-" evidence="6"/>
<organism evidence="7">
    <name type="scientific">Glycine max</name>
    <name type="common">Soybean</name>
    <name type="synonym">Glycine hispida</name>
    <dbReference type="NCBI Taxonomy" id="3847"/>
    <lineage>
        <taxon>Eukaryota</taxon>
        <taxon>Viridiplantae</taxon>
        <taxon>Streptophyta</taxon>
        <taxon>Embryophyta</taxon>
        <taxon>Tracheophyta</taxon>
        <taxon>Spermatophyta</taxon>
        <taxon>Magnoliopsida</taxon>
        <taxon>eudicotyledons</taxon>
        <taxon>Gunneridae</taxon>
        <taxon>Pentapetalae</taxon>
        <taxon>rosids</taxon>
        <taxon>fabids</taxon>
        <taxon>Fabales</taxon>
        <taxon>Fabaceae</taxon>
        <taxon>Papilionoideae</taxon>
        <taxon>50 kb inversion clade</taxon>
        <taxon>NPAAA clade</taxon>
        <taxon>indigoferoid/millettioid clade</taxon>
        <taxon>Phaseoleae</taxon>
        <taxon>Glycine</taxon>
        <taxon>Glycine subgen. Soja</taxon>
    </lineage>
</organism>
<keyword evidence="6" id="KW-0964">Secreted</keyword>
<gene>
    <name evidence="7" type="ORF">GLYMA_09G075000</name>
</gene>
<dbReference type="InterPro" id="IPR004963">
    <property type="entry name" value="PAE/NOTUM"/>
</dbReference>
<keyword evidence="6" id="KW-0732">Signal</keyword>
<evidence type="ECO:0000256" key="3">
    <source>
        <dbReference type="ARBA" id="ARBA00005784"/>
    </source>
</evidence>
<dbReference type="PANTHER" id="PTHR21562:SF95">
    <property type="entry name" value="PECTIN ACETYLESTERASE"/>
    <property type="match status" value="1"/>
</dbReference>
<evidence type="ECO:0000256" key="4">
    <source>
        <dbReference type="ARBA" id="ARBA00022512"/>
    </source>
</evidence>
<sequence>MRMGNLLWFGIVAALVFSFWVDSFSAYEYHHFNETELSLLESQEQVHSSLLGRTSVMVGLTVIQSAAGKGAVCLDGTLPAYHLHRGYGSGANSWIVNLEGGGWCNDVRSCVYRKKTQRGSSTCMEKQIPFTGILSNNVGR</sequence>
<name>A0A0R0I579_SOYBN</name>
<keyword evidence="4 6" id="KW-0134">Cell wall</keyword>
<dbReference type="AlphaFoldDB" id="A0A0R0I579"/>
<keyword evidence="5 6" id="KW-0961">Cell wall biogenesis/degradation</keyword>
<feature type="signal peptide" evidence="6">
    <location>
        <begin position="1"/>
        <end position="18"/>
    </location>
</feature>
<evidence type="ECO:0000313" key="7">
    <source>
        <dbReference type="EMBL" id="KRH37574.1"/>
    </source>
</evidence>
<keyword evidence="6" id="KW-0378">Hydrolase</keyword>
<evidence type="ECO:0000313" key="8">
    <source>
        <dbReference type="EnsemblPlants" id="KRH37574"/>
    </source>
</evidence>
<comment type="function">
    <text evidence="1 6">Hydrolyzes acetyl esters in homogalacturonan regions of pectin. In type I primary cell wall, galacturonic acid residues of pectin can be acetylated at the O-2 and O-3 positions. Decreasing the degree of acetylation of pectin gels in vitro alters their physical properties.</text>
</comment>
<evidence type="ECO:0000256" key="6">
    <source>
        <dbReference type="RuleBase" id="RU363114"/>
    </source>
</evidence>
<dbReference type="EMBL" id="CM000842">
    <property type="protein sequence ID" value="KRH37574.1"/>
    <property type="molecule type" value="Genomic_DNA"/>
</dbReference>
<evidence type="ECO:0000313" key="9">
    <source>
        <dbReference type="Proteomes" id="UP000008827"/>
    </source>
</evidence>
<reference evidence="7 8" key="1">
    <citation type="journal article" date="2010" name="Nature">
        <title>Genome sequence of the palaeopolyploid soybean.</title>
        <authorList>
            <person name="Schmutz J."/>
            <person name="Cannon S.B."/>
            <person name="Schlueter J."/>
            <person name="Ma J."/>
            <person name="Mitros T."/>
            <person name="Nelson W."/>
            <person name="Hyten D.L."/>
            <person name="Song Q."/>
            <person name="Thelen J.J."/>
            <person name="Cheng J."/>
            <person name="Xu D."/>
            <person name="Hellsten U."/>
            <person name="May G.D."/>
            <person name="Yu Y."/>
            <person name="Sakurai T."/>
            <person name="Umezawa T."/>
            <person name="Bhattacharyya M.K."/>
            <person name="Sandhu D."/>
            <person name="Valliyodan B."/>
            <person name="Lindquist E."/>
            <person name="Peto M."/>
            <person name="Grant D."/>
            <person name="Shu S."/>
            <person name="Goodstein D."/>
            <person name="Barry K."/>
            <person name="Futrell-Griggs M."/>
            <person name="Abernathy B."/>
            <person name="Du J."/>
            <person name="Tian Z."/>
            <person name="Zhu L."/>
            <person name="Gill N."/>
            <person name="Joshi T."/>
            <person name="Libault M."/>
            <person name="Sethuraman A."/>
            <person name="Zhang X.-C."/>
            <person name="Shinozaki K."/>
            <person name="Nguyen H.T."/>
            <person name="Wing R.A."/>
            <person name="Cregan P."/>
            <person name="Specht J."/>
            <person name="Grimwood J."/>
            <person name="Rokhsar D."/>
            <person name="Stacey G."/>
            <person name="Shoemaker R.C."/>
            <person name="Jackson S.A."/>
        </authorList>
    </citation>
    <scope>NUCLEOTIDE SEQUENCE [LARGE SCALE GENOMIC DNA]</scope>
    <source>
        <strain evidence="8">cv. Williams 82</strain>
        <tissue evidence="7">Callus</tissue>
    </source>
</reference>
<accession>A0A0R0I579</accession>
<keyword evidence="9" id="KW-1185">Reference proteome</keyword>
<dbReference type="InParanoid" id="A0A0R0I579"/>
<dbReference type="GO" id="GO:0016787">
    <property type="term" value="F:hydrolase activity"/>
    <property type="evidence" value="ECO:0007669"/>
    <property type="project" value="UniProtKB-KW"/>
</dbReference>
<dbReference type="Gramene" id="KRH37574">
    <property type="protein sequence ID" value="KRH37574"/>
    <property type="gene ID" value="GLYMA_09G075000"/>
</dbReference>
<dbReference type="OrthoDB" id="1703246at2759"/>